<evidence type="ECO:0000256" key="1">
    <source>
        <dbReference type="SAM" id="SignalP"/>
    </source>
</evidence>
<dbReference type="EMBL" id="SMKX01000030">
    <property type="protein sequence ID" value="TDD59886.1"/>
    <property type="molecule type" value="Genomic_DNA"/>
</dbReference>
<reference evidence="2 3" key="1">
    <citation type="submission" date="2019-03" db="EMBL/GenBank/DDBJ databases">
        <title>Draft genome sequences of novel Actinobacteria.</title>
        <authorList>
            <person name="Sahin N."/>
            <person name="Ay H."/>
            <person name="Saygin H."/>
        </authorList>
    </citation>
    <scope>NUCLEOTIDE SEQUENCE [LARGE SCALE GENOMIC DNA]</scope>
    <source>
        <strain evidence="2 3">JCM 13523</strain>
    </source>
</reference>
<protein>
    <recommendedName>
        <fullName evidence="4">Secreted protein</fullName>
    </recommendedName>
</protein>
<evidence type="ECO:0008006" key="4">
    <source>
        <dbReference type="Google" id="ProtNLM"/>
    </source>
</evidence>
<dbReference type="Proteomes" id="UP000295124">
    <property type="component" value="Unassembled WGS sequence"/>
</dbReference>
<comment type="caution">
    <text evidence="2">The sequence shown here is derived from an EMBL/GenBank/DDBJ whole genome shotgun (WGS) entry which is preliminary data.</text>
</comment>
<keyword evidence="3" id="KW-1185">Reference proteome</keyword>
<feature type="signal peptide" evidence="1">
    <location>
        <begin position="1"/>
        <end position="26"/>
    </location>
</feature>
<name>A0A4R4ZP12_9ACTN</name>
<feature type="chain" id="PRO_5039357910" description="Secreted protein" evidence="1">
    <location>
        <begin position="27"/>
        <end position="318"/>
    </location>
</feature>
<organism evidence="2 3">
    <name type="scientific">Kribbella antibiotica</name>
    <dbReference type="NCBI Taxonomy" id="190195"/>
    <lineage>
        <taxon>Bacteria</taxon>
        <taxon>Bacillati</taxon>
        <taxon>Actinomycetota</taxon>
        <taxon>Actinomycetes</taxon>
        <taxon>Propionibacteriales</taxon>
        <taxon>Kribbellaceae</taxon>
        <taxon>Kribbella</taxon>
    </lineage>
</organism>
<dbReference type="OrthoDB" id="3742379at2"/>
<gene>
    <name evidence="2" type="ORF">E1263_13215</name>
</gene>
<dbReference type="AlphaFoldDB" id="A0A4R4ZP12"/>
<keyword evidence="1" id="KW-0732">Signal</keyword>
<evidence type="ECO:0000313" key="2">
    <source>
        <dbReference type="EMBL" id="TDD59886.1"/>
    </source>
</evidence>
<accession>A0A4R4ZP12</accession>
<proteinExistence type="predicted"/>
<dbReference type="RefSeq" id="WP_132167557.1">
    <property type="nucleotide sequence ID" value="NZ_SMKX01000030.1"/>
</dbReference>
<evidence type="ECO:0000313" key="3">
    <source>
        <dbReference type="Proteomes" id="UP000295124"/>
    </source>
</evidence>
<sequence length="318" mass="34907">MRNRVSRGLVALGGVFALLMAFPASTATADTIQTGNNVCTMYVNAVGFGAFCSSGEAYYPGPAGGPPPTWRDKLNGQVFIPCKDFPVPDGITLPKPPEGKKWVLRLSITDYNLDTVNGGNKAHLERAIVPVSPEEARQCPDRDYMEKFWWQFGDSYPDPILQVKPTYTPRVNVPAYFTLTPDSAIVQKTDPTKVDPEDLNGGLYDATHNLIMRGLVVEMKVDPGDGTAPFTCPMGITPLDDPDGYDENSDPYTQLSTCKHIYKKSSASQPDAMYTVKLDITWEVSYWINSGSQWQPIGRAHVQAVQRLPVQEVQAIGG</sequence>